<dbReference type="InterPro" id="IPR051801">
    <property type="entry name" value="GH28_Enzymes"/>
</dbReference>
<evidence type="ECO:0000256" key="4">
    <source>
        <dbReference type="RuleBase" id="RU361169"/>
    </source>
</evidence>
<evidence type="ECO:0000313" key="6">
    <source>
        <dbReference type="Proteomes" id="UP000623129"/>
    </source>
</evidence>
<keyword evidence="3 4" id="KW-0326">Glycosidase</keyword>
<evidence type="ECO:0000313" key="5">
    <source>
        <dbReference type="EMBL" id="KAF3336296.1"/>
    </source>
</evidence>
<dbReference type="InterPro" id="IPR006626">
    <property type="entry name" value="PbH1"/>
</dbReference>
<name>A0A833VEY4_9POAL</name>
<gene>
    <name evidence="5" type="ORF">FCM35_KLT18882</name>
</gene>
<dbReference type="GO" id="GO:0005975">
    <property type="term" value="P:carbohydrate metabolic process"/>
    <property type="evidence" value="ECO:0007669"/>
    <property type="project" value="InterPro"/>
</dbReference>
<keyword evidence="2 4" id="KW-0378">Hydrolase</keyword>
<comment type="similarity">
    <text evidence="1 4">Belongs to the glycosyl hydrolase 28 family.</text>
</comment>
<accession>A0A833VEY4</accession>
<dbReference type="SUPFAM" id="SSF51126">
    <property type="entry name" value="Pectin lyase-like"/>
    <property type="match status" value="1"/>
</dbReference>
<dbReference type="SMART" id="SM00710">
    <property type="entry name" value="PbH1"/>
    <property type="match status" value="6"/>
</dbReference>
<sequence length="424" mass="46015">MTPRPHSVTITEFGAVGDGKTLNTLAFQNAIFYLRSFTDKGGAQLYVPKGKWLTGSFNLTSHLTLFLERGATIIATEDASQFPKVEPLPSYGQGIDLPGPRHRSLINGYNVTDVVITGNEGVVDGQGSIWWDWYRTDKLNYSRPHLVEFVSSDEIVISNLTFLNSPAWGIHAVYCSDVLIQNVTINASPDSPFTNGIVPDSSSNVCIENCAIAVGNDPISLKSGWDNYGLSFNKPTYLVHITNVLLEASTGSGISLGSEMSGGIYDVTIDQIRIRNSSKGISFKTAPGRGGFIDNIIISGVEMQKVYTAIEFTGRCKGHPAGEYDLSNLPVIDRITIKDIVASNVSQVGVFYGIEGDPFTRICLLNITVSVQPDPDVSSYWICSNVSGYSELVVPDPCTELQNPNLNSSVCFSPLNKYTSLAVE</sequence>
<dbReference type="AlphaFoldDB" id="A0A833VEY4"/>
<dbReference type="InterPro" id="IPR012334">
    <property type="entry name" value="Pectin_lyas_fold"/>
</dbReference>
<proteinExistence type="inferred from homology"/>
<evidence type="ECO:0000256" key="1">
    <source>
        <dbReference type="ARBA" id="ARBA00008834"/>
    </source>
</evidence>
<dbReference type="Pfam" id="PF00295">
    <property type="entry name" value="Glyco_hydro_28"/>
    <property type="match status" value="1"/>
</dbReference>
<dbReference type="PANTHER" id="PTHR31339:SF5">
    <property type="entry name" value="HYDROLASE FAMILY 28 PROTEIN, PUTATIVE, EXPRESSED-RELATED"/>
    <property type="match status" value="1"/>
</dbReference>
<dbReference type="EMBL" id="SWLB01000007">
    <property type="protein sequence ID" value="KAF3336296.1"/>
    <property type="molecule type" value="Genomic_DNA"/>
</dbReference>
<evidence type="ECO:0000256" key="2">
    <source>
        <dbReference type="ARBA" id="ARBA00022801"/>
    </source>
</evidence>
<keyword evidence="6" id="KW-1185">Reference proteome</keyword>
<dbReference type="Gene3D" id="2.160.20.10">
    <property type="entry name" value="Single-stranded right-handed beta-helix, Pectin lyase-like"/>
    <property type="match status" value="1"/>
</dbReference>
<dbReference type="InterPro" id="IPR011050">
    <property type="entry name" value="Pectin_lyase_fold/virulence"/>
</dbReference>
<organism evidence="5 6">
    <name type="scientific">Carex littledalei</name>
    <dbReference type="NCBI Taxonomy" id="544730"/>
    <lineage>
        <taxon>Eukaryota</taxon>
        <taxon>Viridiplantae</taxon>
        <taxon>Streptophyta</taxon>
        <taxon>Embryophyta</taxon>
        <taxon>Tracheophyta</taxon>
        <taxon>Spermatophyta</taxon>
        <taxon>Magnoliopsida</taxon>
        <taxon>Liliopsida</taxon>
        <taxon>Poales</taxon>
        <taxon>Cyperaceae</taxon>
        <taxon>Cyperoideae</taxon>
        <taxon>Cariceae</taxon>
        <taxon>Carex</taxon>
        <taxon>Carex subgen. Euthyceras</taxon>
    </lineage>
</organism>
<dbReference type="Proteomes" id="UP000623129">
    <property type="component" value="Unassembled WGS sequence"/>
</dbReference>
<protein>
    <submittedName>
        <fullName evidence="5">Polygalacturonase</fullName>
    </submittedName>
</protein>
<comment type="caution">
    <text evidence="5">The sequence shown here is derived from an EMBL/GenBank/DDBJ whole genome shotgun (WGS) entry which is preliminary data.</text>
</comment>
<dbReference type="InterPro" id="IPR000743">
    <property type="entry name" value="Glyco_hydro_28"/>
</dbReference>
<evidence type="ECO:0000256" key="3">
    <source>
        <dbReference type="ARBA" id="ARBA00023295"/>
    </source>
</evidence>
<dbReference type="OrthoDB" id="187139at2759"/>
<dbReference type="PANTHER" id="PTHR31339">
    <property type="entry name" value="PECTIN LYASE-RELATED"/>
    <property type="match status" value="1"/>
</dbReference>
<reference evidence="5" key="1">
    <citation type="submission" date="2020-01" db="EMBL/GenBank/DDBJ databases">
        <title>Genome sequence of Kobresia littledalei, the first chromosome-level genome in the family Cyperaceae.</title>
        <authorList>
            <person name="Qu G."/>
        </authorList>
    </citation>
    <scope>NUCLEOTIDE SEQUENCE</scope>
    <source>
        <strain evidence="5">C.B.Clarke</strain>
        <tissue evidence="5">Leaf</tissue>
    </source>
</reference>
<dbReference type="GO" id="GO:0004650">
    <property type="term" value="F:polygalacturonase activity"/>
    <property type="evidence" value="ECO:0007669"/>
    <property type="project" value="InterPro"/>
</dbReference>